<feature type="compositionally biased region" description="Acidic residues" evidence="1">
    <location>
        <begin position="276"/>
        <end position="298"/>
    </location>
</feature>
<reference evidence="3 4" key="1">
    <citation type="submission" date="2018-11" db="EMBL/GenBank/DDBJ databases">
        <title>Genome sequence of Saitozyma podzolica DSM 27192.</title>
        <authorList>
            <person name="Aliyu H."/>
            <person name="Gorte O."/>
            <person name="Ochsenreither K."/>
        </authorList>
    </citation>
    <scope>NUCLEOTIDE SEQUENCE [LARGE SCALE GENOMIC DNA]</scope>
    <source>
        <strain evidence="3 4">DSM 27192</strain>
    </source>
</reference>
<dbReference type="InterPro" id="IPR053043">
    <property type="entry name" value="Ras-cAMP_regulatory"/>
</dbReference>
<feature type="region of interest" description="Disordered" evidence="1">
    <location>
        <begin position="475"/>
        <end position="534"/>
    </location>
</feature>
<dbReference type="PANTHER" id="PTHR28014">
    <property type="entry name" value="NEGATIVE REGULATOR OF RAS-CAMP PATHWAY"/>
    <property type="match status" value="1"/>
</dbReference>
<accession>A0A427YSW1</accession>
<feature type="compositionally biased region" description="Basic and acidic residues" evidence="1">
    <location>
        <begin position="212"/>
        <end position="223"/>
    </location>
</feature>
<feature type="region of interest" description="Disordered" evidence="1">
    <location>
        <begin position="121"/>
        <end position="369"/>
    </location>
</feature>
<feature type="region of interest" description="Disordered" evidence="1">
    <location>
        <begin position="546"/>
        <end position="578"/>
    </location>
</feature>
<feature type="compositionally biased region" description="Basic residues" evidence="1">
    <location>
        <begin position="302"/>
        <end position="319"/>
    </location>
</feature>
<dbReference type="Pfam" id="PF11702">
    <property type="entry name" value="DUF3295"/>
    <property type="match status" value="1"/>
</dbReference>
<keyword evidence="4" id="KW-1185">Reference proteome</keyword>
<feature type="compositionally biased region" description="Acidic residues" evidence="1">
    <location>
        <begin position="121"/>
        <end position="136"/>
    </location>
</feature>
<gene>
    <name evidence="3" type="ORF">EHS25_006729</name>
</gene>
<dbReference type="GO" id="GO:0005737">
    <property type="term" value="C:cytoplasm"/>
    <property type="evidence" value="ECO:0007669"/>
    <property type="project" value="TreeGrafter"/>
</dbReference>
<evidence type="ECO:0000256" key="1">
    <source>
        <dbReference type="SAM" id="MobiDB-lite"/>
    </source>
</evidence>
<organism evidence="3 4">
    <name type="scientific">Saitozyma podzolica</name>
    <dbReference type="NCBI Taxonomy" id="1890683"/>
    <lineage>
        <taxon>Eukaryota</taxon>
        <taxon>Fungi</taxon>
        <taxon>Dikarya</taxon>
        <taxon>Basidiomycota</taxon>
        <taxon>Agaricomycotina</taxon>
        <taxon>Tremellomycetes</taxon>
        <taxon>Tremellales</taxon>
        <taxon>Trimorphomycetaceae</taxon>
        <taxon>Saitozyma</taxon>
    </lineage>
</organism>
<feature type="compositionally biased region" description="Acidic residues" evidence="1">
    <location>
        <begin position="519"/>
        <end position="529"/>
    </location>
</feature>
<dbReference type="AlphaFoldDB" id="A0A427YSW1"/>
<feature type="region of interest" description="Disordered" evidence="1">
    <location>
        <begin position="417"/>
        <end position="460"/>
    </location>
</feature>
<feature type="compositionally biased region" description="Low complexity" evidence="1">
    <location>
        <begin position="727"/>
        <end position="744"/>
    </location>
</feature>
<dbReference type="OrthoDB" id="515401at2759"/>
<feature type="compositionally biased region" description="Basic and acidic residues" evidence="1">
    <location>
        <begin position="495"/>
        <end position="512"/>
    </location>
</feature>
<evidence type="ECO:0000313" key="4">
    <source>
        <dbReference type="Proteomes" id="UP000279259"/>
    </source>
</evidence>
<feature type="region of interest" description="Disordered" evidence="1">
    <location>
        <begin position="720"/>
        <end position="769"/>
    </location>
</feature>
<feature type="compositionally biased region" description="Low complexity" evidence="1">
    <location>
        <begin position="1"/>
        <end position="20"/>
    </location>
</feature>
<sequence>MPRHPSLSSVSACTGSSTSLHTPSHERPPSPAASHRSLERRTFGGALKLLLDDNDFRDWVTDAKRHLPIPTISVPDTPVANVEIRLVEPTPVPSRVGSLGGSMGATGLLVGATVPPLLTEEPEAEAEEEEAAEDDGVLSMAKPPISGSRSPKKKGKFFFHSSPGRGSGSDTSQPSPLGAAGSADKVATPTPVSALAKSVARPPSKSNSNGESSRHLSKPERRSSGSSSGGAAMKPRESGPKEKRHVSLSTMRGKYAAEKRKAAEALHAKHSQAAAQEEDSGWEDEDEENEEDWSDEPDSSPKKSKKAKQHRRSSSRSRSAHSTSNIDLASLVRQSSRKSPTKDAPPPPAPTPLRKMSKKERVAAAAERAKIEAELDAQRKREMFAKQQIFGGLSGAGARQSSEGLLSGIFKRGGSMVNLTEAGGPPPLRPSPTHGHLPSLARSPAHAPAMLRSKSAVAMPVQTGVSVTVSPLKSKLSEEISSQGSGQSTTLRAGPSDEHANEDECSHERRGPQDVVMESSDEESGDDDYLATSRTNRRIAELAAKRDSKAKLVPQAEPLPPSGGGGMVDEYGVVQPSSPTTRRRLIIMREMSESLRRNLILEREKPAPSTHTSILPLRGSSTNLAQYREPPVPLARHRSDPSLVTAGQVGSPQNGSGHSGPPIANPPPGPNGPSPLRSSPSPVNPGEPLRRRAQPNVLGGFLRPLTRVGENMPINRTQSSANLTITSAGSSGSASASPISRSAGTFEAPAMVRSSTEGDPRDLSDDERLRMIRKKELAKRSETMDTSYRSHGW</sequence>
<evidence type="ECO:0000259" key="2">
    <source>
        <dbReference type="Pfam" id="PF11702"/>
    </source>
</evidence>
<feature type="compositionally biased region" description="Basic and acidic residues" evidence="1">
    <location>
        <begin position="359"/>
        <end position="369"/>
    </location>
</feature>
<dbReference type="GO" id="GO:0006808">
    <property type="term" value="P:regulation of nitrogen utilization"/>
    <property type="evidence" value="ECO:0007669"/>
    <property type="project" value="TreeGrafter"/>
</dbReference>
<dbReference type="GO" id="GO:0031930">
    <property type="term" value="P:mitochondria-nucleus signaling pathway"/>
    <property type="evidence" value="ECO:0007669"/>
    <property type="project" value="TreeGrafter"/>
</dbReference>
<protein>
    <recommendedName>
        <fullName evidence="2">DUF3295 domain-containing protein</fullName>
    </recommendedName>
</protein>
<feature type="compositionally biased region" description="Pro residues" evidence="1">
    <location>
        <begin position="663"/>
        <end position="673"/>
    </location>
</feature>
<proteinExistence type="predicted"/>
<dbReference type="Proteomes" id="UP000279259">
    <property type="component" value="Unassembled WGS sequence"/>
</dbReference>
<feature type="compositionally biased region" description="Low complexity" evidence="1">
    <location>
        <begin position="479"/>
        <end position="491"/>
    </location>
</feature>
<feature type="compositionally biased region" description="Basic and acidic residues" evidence="1">
    <location>
        <begin position="756"/>
        <end position="769"/>
    </location>
</feature>
<feature type="region of interest" description="Disordered" evidence="1">
    <location>
        <begin position="1"/>
        <end position="39"/>
    </location>
</feature>
<dbReference type="EMBL" id="RSCD01000003">
    <property type="protein sequence ID" value="RSH94075.1"/>
    <property type="molecule type" value="Genomic_DNA"/>
</dbReference>
<feature type="compositionally biased region" description="Polar residues" evidence="1">
    <location>
        <begin position="609"/>
        <end position="625"/>
    </location>
</feature>
<feature type="domain" description="DUF3295" evidence="2">
    <location>
        <begin position="577"/>
        <end position="634"/>
    </location>
</feature>
<dbReference type="InterPro" id="IPR021711">
    <property type="entry name" value="DUF3295"/>
</dbReference>
<feature type="compositionally biased region" description="Basic and acidic residues" evidence="1">
    <location>
        <begin position="255"/>
        <end position="267"/>
    </location>
</feature>
<feature type="region of interest" description="Disordered" evidence="1">
    <location>
        <begin position="774"/>
        <end position="793"/>
    </location>
</feature>
<dbReference type="GO" id="GO:0000122">
    <property type="term" value="P:negative regulation of transcription by RNA polymerase II"/>
    <property type="evidence" value="ECO:0007669"/>
    <property type="project" value="TreeGrafter"/>
</dbReference>
<name>A0A427YSW1_9TREE</name>
<feature type="region of interest" description="Disordered" evidence="1">
    <location>
        <begin position="601"/>
        <end position="698"/>
    </location>
</feature>
<dbReference type="PANTHER" id="PTHR28014:SF1">
    <property type="entry name" value="NEGATIVE REGULATOR OF RAS-CAMP PATHWAY"/>
    <property type="match status" value="1"/>
</dbReference>
<feature type="compositionally biased region" description="Polar residues" evidence="1">
    <location>
        <begin position="784"/>
        <end position="793"/>
    </location>
</feature>
<evidence type="ECO:0000313" key="3">
    <source>
        <dbReference type="EMBL" id="RSH94075.1"/>
    </source>
</evidence>
<comment type="caution">
    <text evidence="3">The sequence shown here is derived from an EMBL/GenBank/DDBJ whole genome shotgun (WGS) entry which is preliminary data.</text>
</comment>
<feature type="compositionally biased region" description="Basic and acidic residues" evidence="1">
    <location>
        <begin position="774"/>
        <end position="783"/>
    </location>
</feature>